<dbReference type="InterPro" id="IPR045865">
    <property type="entry name" value="ACT-like_dom_sf"/>
</dbReference>
<evidence type="ECO:0000256" key="5">
    <source>
        <dbReference type="ARBA" id="ARBA00023015"/>
    </source>
</evidence>
<feature type="domain" description="Ribbon-helix-helix protein CopG" evidence="9">
    <location>
        <begin position="19"/>
        <end position="56"/>
    </location>
</feature>
<reference evidence="11" key="1">
    <citation type="submission" date="2022-05" db="EMBL/GenBank/DDBJ databases">
        <title>An RpoN-dependent PEP-CTERM gene is involved in floc formation of an Aquincola tertiaricarbonis strain.</title>
        <authorList>
            <person name="Qiu D."/>
            <person name="Xia M."/>
        </authorList>
    </citation>
    <scope>NUCLEOTIDE SEQUENCE</scope>
    <source>
        <strain evidence="11">RN12</strain>
    </source>
</reference>
<evidence type="ECO:0000256" key="1">
    <source>
        <dbReference type="ARBA" id="ARBA00001967"/>
    </source>
</evidence>
<dbReference type="InterPro" id="IPR010985">
    <property type="entry name" value="Ribbon_hlx_hlx"/>
</dbReference>
<keyword evidence="12" id="KW-1185">Reference proteome</keyword>
<dbReference type="InterPro" id="IPR027271">
    <property type="entry name" value="Acetolactate_synth/TF_NikR_C"/>
</dbReference>
<sequence length="157" mass="17221">MDDQPPSPSAEGRASPVTRISISMPEDLLTDLDDMVAARGFESRSQAIATMIHEQLLEHKRQLGQQVMVGTITLFYDRSVRGLQKQLADLQCEHIDEVISSLHVHLAQNQMMEVVLVQGPAAKLQAIANEMITPRGVITGRLQLMAATIPPLHPLPG</sequence>
<comment type="function">
    <text evidence="8">Transcriptional regulator.</text>
</comment>
<dbReference type="NCBIfam" id="NF003381">
    <property type="entry name" value="PRK04460.1"/>
    <property type="match status" value="1"/>
</dbReference>
<gene>
    <name evidence="11" type="primary">nikR</name>
    <name evidence="11" type="ORF">MW290_23540</name>
</gene>
<dbReference type="Pfam" id="PF08753">
    <property type="entry name" value="NikR_C"/>
    <property type="match status" value="1"/>
</dbReference>
<name>A0ABY4S5F7_AQUTE</name>
<comment type="cofactor">
    <cofactor evidence="1">
        <name>Ni(2+)</name>
        <dbReference type="ChEBI" id="CHEBI:49786"/>
    </cofactor>
</comment>
<dbReference type="CDD" id="cd22231">
    <property type="entry name" value="RHH_NikR_HicB-like"/>
    <property type="match status" value="1"/>
</dbReference>
<evidence type="ECO:0000256" key="3">
    <source>
        <dbReference type="ARBA" id="ARBA00022596"/>
    </source>
</evidence>
<dbReference type="InterPro" id="IPR014864">
    <property type="entry name" value="TF_NikR_Ni-bd_C"/>
</dbReference>
<evidence type="ECO:0000259" key="9">
    <source>
        <dbReference type="Pfam" id="PF01402"/>
    </source>
</evidence>
<dbReference type="Gene3D" id="1.10.1220.10">
    <property type="entry name" value="Met repressor-like"/>
    <property type="match status" value="1"/>
</dbReference>
<evidence type="ECO:0000259" key="10">
    <source>
        <dbReference type="Pfam" id="PF08753"/>
    </source>
</evidence>
<dbReference type="InterPro" id="IPR022988">
    <property type="entry name" value="Ni_resp_reg_NikR"/>
</dbReference>
<organism evidence="11 12">
    <name type="scientific">Aquincola tertiaricarbonis</name>
    <dbReference type="NCBI Taxonomy" id="391953"/>
    <lineage>
        <taxon>Bacteria</taxon>
        <taxon>Pseudomonadati</taxon>
        <taxon>Pseudomonadota</taxon>
        <taxon>Betaproteobacteria</taxon>
        <taxon>Burkholderiales</taxon>
        <taxon>Sphaerotilaceae</taxon>
        <taxon>Aquincola</taxon>
    </lineage>
</organism>
<dbReference type="NCBIfam" id="NF002815">
    <property type="entry name" value="PRK02967.1"/>
    <property type="match status" value="1"/>
</dbReference>
<dbReference type="SUPFAM" id="SSF47598">
    <property type="entry name" value="Ribbon-helix-helix"/>
    <property type="match status" value="1"/>
</dbReference>
<dbReference type="InterPro" id="IPR013321">
    <property type="entry name" value="Arc_rbn_hlx_hlx"/>
</dbReference>
<dbReference type="Pfam" id="PF01402">
    <property type="entry name" value="RHH_1"/>
    <property type="match status" value="1"/>
</dbReference>
<dbReference type="Gene3D" id="3.30.70.1150">
    <property type="entry name" value="ACT-like. Chain A, domain 2"/>
    <property type="match status" value="1"/>
</dbReference>
<accession>A0ABY4S5F7</accession>
<dbReference type="PANTHER" id="PTHR34719">
    <property type="entry name" value="NICKEL-RESPONSIVE REGULATOR"/>
    <property type="match status" value="1"/>
</dbReference>
<comment type="similarity">
    <text evidence="2 8">Belongs to the transcriptional regulatory CopG/NikR family.</text>
</comment>
<dbReference type="PANTHER" id="PTHR34719:SF2">
    <property type="entry name" value="NICKEL-RESPONSIVE REGULATOR"/>
    <property type="match status" value="1"/>
</dbReference>
<dbReference type="RefSeq" id="WP_250196779.1">
    <property type="nucleotide sequence ID" value="NZ_CP097636.1"/>
</dbReference>
<evidence type="ECO:0000256" key="8">
    <source>
        <dbReference type="HAMAP-Rule" id="MF_00476"/>
    </source>
</evidence>
<dbReference type="EMBL" id="CP097636">
    <property type="protein sequence ID" value="URI08557.1"/>
    <property type="molecule type" value="Genomic_DNA"/>
</dbReference>
<dbReference type="InterPro" id="IPR050192">
    <property type="entry name" value="CopG/NikR_regulator"/>
</dbReference>
<keyword evidence="7 8" id="KW-0804">Transcription</keyword>
<comment type="caution">
    <text evidence="8">Lacks conserved residue(s) required for the propagation of feature annotation.</text>
</comment>
<keyword evidence="4" id="KW-0479">Metal-binding</keyword>
<protein>
    <recommendedName>
        <fullName evidence="8">Putative nickel-responsive regulator</fullName>
    </recommendedName>
</protein>
<evidence type="ECO:0000313" key="12">
    <source>
        <dbReference type="Proteomes" id="UP001056201"/>
    </source>
</evidence>
<dbReference type="InterPro" id="IPR002145">
    <property type="entry name" value="CopG"/>
</dbReference>
<keyword evidence="3" id="KW-0533">Nickel</keyword>
<evidence type="ECO:0000256" key="4">
    <source>
        <dbReference type="ARBA" id="ARBA00022723"/>
    </source>
</evidence>
<keyword evidence="5 8" id="KW-0805">Transcription regulation</keyword>
<proteinExistence type="inferred from homology"/>
<keyword evidence="6 8" id="KW-0238">DNA-binding</keyword>
<dbReference type="HAMAP" id="MF_00476">
    <property type="entry name" value="NikR"/>
    <property type="match status" value="1"/>
</dbReference>
<evidence type="ECO:0000256" key="2">
    <source>
        <dbReference type="ARBA" id="ARBA00008478"/>
    </source>
</evidence>
<evidence type="ECO:0000256" key="7">
    <source>
        <dbReference type="ARBA" id="ARBA00023163"/>
    </source>
</evidence>
<evidence type="ECO:0000256" key="6">
    <source>
        <dbReference type="ARBA" id="ARBA00023125"/>
    </source>
</evidence>
<dbReference type="Proteomes" id="UP001056201">
    <property type="component" value="Chromosome 2"/>
</dbReference>
<evidence type="ECO:0000313" key="11">
    <source>
        <dbReference type="EMBL" id="URI08557.1"/>
    </source>
</evidence>
<feature type="domain" description="Transcription factor NikR nickel binding C-terminal" evidence="10">
    <location>
        <begin position="69"/>
        <end position="144"/>
    </location>
</feature>
<dbReference type="SUPFAM" id="SSF55021">
    <property type="entry name" value="ACT-like"/>
    <property type="match status" value="1"/>
</dbReference>